<keyword evidence="3" id="KW-1185">Reference proteome</keyword>
<organism evidence="2 3">
    <name type="scientific">Podila minutissima</name>
    <dbReference type="NCBI Taxonomy" id="64525"/>
    <lineage>
        <taxon>Eukaryota</taxon>
        <taxon>Fungi</taxon>
        <taxon>Fungi incertae sedis</taxon>
        <taxon>Mucoromycota</taxon>
        <taxon>Mortierellomycotina</taxon>
        <taxon>Mortierellomycetes</taxon>
        <taxon>Mortierellales</taxon>
        <taxon>Mortierellaceae</taxon>
        <taxon>Podila</taxon>
    </lineage>
</organism>
<feature type="coiled-coil region" evidence="1">
    <location>
        <begin position="83"/>
        <end position="117"/>
    </location>
</feature>
<reference evidence="2" key="1">
    <citation type="journal article" date="2020" name="Fungal Divers.">
        <title>Resolving the Mortierellaceae phylogeny through synthesis of multi-gene phylogenetics and phylogenomics.</title>
        <authorList>
            <person name="Vandepol N."/>
            <person name="Liber J."/>
            <person name="Desiro A."/>
            <person name="Na H."/>
            <person name="Kennedy M."/>
            <person name="Barry K."/>
            <person name="Grigoriev I.V."/>
            <person name="Miller A.N."/>
            <person name="O'Donnell K."/>
            <person name="Stajich J.E."/>
            <person name="Bonito G."/>
        </authorList>
    </citation>
    <scope>NUCLEOTIDE SEQUENCE</scope>
    <source>
        <strain evidence="2">NVP1</strain>
    </source>
</reference>
<dbReference type="Proteomes" id="UP000696485">
    <property type="component" value="Unassembled WGS sequence"/>
</dbReference>
<dbReference type="EMBL" id="JAAAUY010000653">
    <property type="protein sequence ID" value="KAF9327548.1"/>
    <property type="molecule type" value="Genomic_DNA"/>
</dbReference>
<name>A0A9P5SEY4_9FUNG</name>
<accession>A0A9P5SEY4</accession>
<comment type="caution">
    <text evidence="2">The sequence shown here is derived from an EMBL/GenBank/DDBJ whole genome shotgun (WGS) entry which is preliminary data.</text>
</comment>
<sequence length="118" mass="13276">MSTTVEQIEDVKSRIADLAREIMIANNGMNHENVRIGKANGFIEQGRNSITTEGIAVLKLREKSRQILLSSDKALLEWHEKVRNQKLEELAPLKAELQQAEDELRALEALLEGKNSQA</sequence>
<keyword evidence="1" id="KW-0175">Coiled coil</keyword>
<proteinExistence type="predicted"/>
<evidence type="ECO:0000313" key="2">
    <source>
        <dbReference type="EMBL" id="KAF9327548.1"/>
    </source>
</evidence>
<evidence type="ECO:0000256" key="1">
    <source>
        <dbReference type="SAM" id="Coils"/>
    </source>
</evidence>
<protein>
    <submittedName>
        <fullName evidence="2">Uncharacterized protein</fullName>
    </submittedName>
</protein>
<dbReference type="AlphaFoldDB" id="A0A9P5SEY4"/>
<gene>
    <name evidence="2" type="ORF">BG006_009160</name>
</gene>
<evidence type="ECO:0000313" key="3">
    <source>
        <dbReference type="Proteomes" id="UP000696485"/>
    </source>
</evidence>